<dbReference type="GeneID" id="25312533"/>
<keyword evidence="3" id="KW-1185">Reference proteome</keyword>
<proteinExistence type="predicted"/>
<accession>A0A0F4Z536</accession>
<evidence type="ECO:0000313" key="3">
    <source>
        <dbReference type="Proteomes" id="UP000053958"/>
    </source>
</evidence>
<feature type="compositionally biased region" description="Low complexity" evidence="1">
    <location>
        <begin position="331"/>
        <end position="346"/>
    </location>
</feature>
<feature type="compositionally biased region" description="Basic and acidic residues" evidence="1">
    <location>
        <begin position="37"/>
        <end position="60"/>
    </location>
</feature>
<gene>
    <name evidence="2" type="ORF">T310_0479</name>
</gene>
<protein>
    <submittedName>
        <fullName evidence="2">Sigma-70 region 2 family protein</fullName>
    </submittedName>
</protein>
<organism evidence="2 3">
    <name type="scientific">Rasamsonia emersonii (strain ATCC 16479 / CBS 393.64 / IMI 116815)</name>
    <dbReference type="NCBI Taxonomy" id="1408163"/>
    <lineage>
        <taxon>Eukaryota</taxon>
        <taxon>Fungi</taxon>
        <taxon>Dikarya</taxon>
        <taxon>Ascomycota</taxon>
        <taxon>Pezizomycotina</taxon>
        <taxon>Eurotiomycetes</taxon>
        <taxon>Eurotiomycetidae</taxon>
        <taxon>Eurotiales</taxon>
        <taxon>Trichocomaceae</taxon>
        <taxon>Rasamsonia</taxon>
    </lineage>
</organism>
<sequence>MSNTDKSGQKRWQFIDSSKDNADNLTRVKRHVMQEYMRQKRLEAQRREGMTESSGDDGRKSQTRKRQRPRRTQTAKSSSSTTSGETSRRIAVKKESREGTEDEAEEVVRFSLSKEASPLQTMLSAARTDPFDTLPLRLSPEDQHLFDFYVNEMPACSYGSHFRTKKAHNWYTEVFVPEAMKGALTFVNTILVHAANTWAWVHNQTETTSTLLHRQRAISMLKNHMNKFPHDISDNAITACMSAAALEDFDPRPERKKISWIHMRQAQRMIRDRGGPAAFENTKLAMLINWQDYILAGYETNGPSFYYEHNPSFPRLAGDVIPALSSAASFVSSLPSPPNSTSSVSPGRTRTPSPCSRSAVRHSRFPLLPEQEVRLQCEEFIDFLNRCEQLAQRQRGSLPKSSAPTRHSVFQEGSILHRILASPPGRRFTATGNRKQFIARLASAMMINAALWDYRSSIPRTEAFLKSLEQRVLDSEVDMSGSVEALLQILLACKDGFDEDESSVNSPYYSPPELHHDAPDFSQYSATATSPFARPWFVGRMLKIAKRLSLESWMHVNSLLFSCLTLQIQQPVMPSWESELRREILEAPLTSYVMRSVIRVWISRRRRSKLMDRGVRAYKTYSTKCFYRYVLFSLSNTMSTLYTSSFFCPFLSFQKYGVSTVSVQLRLR</sequence>
<evidence type="ECO:0000256" key="1">
    <source>
        <dbReference type="SAM" id="MobiDB-lite"/>
    </source>
</evidence>
<comment type="caution">
    <text evidence="2">The sequence shown here is derived from an EMBL/GenBank/DDBJ whole genome shotgun (WGS) entry which is preliminary data.</text>
</comment>
<feature type="region of interest" description="Disordered" evidence="1">
    <location>
        <begin position="331"/>
        <end position="358"/>
    </location>
</feature>
<name>A0A0F4Z536_RASE3</name>
<dbReference type="PANTHER" id="PTHR37540:SF10">
    <property type="entry name" value="SIGMA-70 REGION 2 FAMILY PROTEIN"/>
    <property type="match status" value="1"/>
</dbReference>
<reference evidence="2 3" key="1">
    <citation type="submission" date="2015-04" db="EMBL/GenBank/DDBJ databases">
        <authorList>
            <person name="Heijne W.H."/>
            <person name="Fedorova N.D."/>
            <person name="Nierman W.C."/>
            <person name="Vollebregt A.W."/>
            <person name="Zhao Z."/>
            <person name="Wu L."/>
            <person name="Kumar M."/>
            <person name="Stam H."/>
            <person name="van den Berg M.A."/>
            <person name="Pel H.J."/>
        </authorList>
    </citation>
    <scope>NUCLEOTIDE SEQUENCE [LARGE SCALE GENOMIC DNA]</scope>
    <source>
        <strain evidence="2 3">CBS 393.64</strain>
    </source>
</reference>
<evidence type="ECO:0000313" key="2">
    <source>
        <dbReference type="EMBL" id="KKA25455.1"/>
    </source>
</evidence>
<feature type="region of interest" description="Disordered" evidence="1">
    <location>
        <begin position="1"/>
        <end position="106"/>
    </location>
</feature>
<feature type="compositionally biased region" description="Low complexity" evidence="1">
    <location>
        <begin position="74"/>
        <end position="85"/>
    </location>
</feature>
<feature type="compositionally biased region" description="Basic and acidic residues" evidence="1">
    <location>
        <begin position="86"/>
        <end position="99"/>
    </location>
</feature>
<dbReference type="OrthoDB" id="4158087at2759"/>
<dbReference type="STRING" id="1408163.A0A0F4Z536"/>
<dbReference type="AlphaFoldDB" id="A0A0F4Z536"/>
<dbReference type="PANTHER" id="PTHR37540">
    <property type="entry name" value="TRANSCRIPTION FACTOR (ACR-2), PUTATIVE-RELATED-RELATED"/>
    <property type="match status" value="1"/>
</dbReference>
<feature type="compositionally biased region" description="Basic residues" evidence="1">
    <location>
        <begin position="61"/>
        <end position="73"/>
    </location>
</feature>
<dbReference type="EMBL" id="LASV01000020">
    <property type="protein sequence ID" value="KKA25455.1"/>
    <property type="molecule type" value="Genomic_DNA"/>
</dbReference>
<dbReference type="Proteomes" id="UP000053958">
    <property type="component" value="Unassembled WGS sequence"/>
</dbReference>
<dbReference type="RefSeq" id="XP_013332067.1">
    <property type="nucleotide sequence ID" value="XM_013476613.1"/>
</dbReference>